<dbReference type="AlphaFoldDB" id="A0A3A8PN94"/>
<gene>
    <name evidence="1" type="ORF">D7W81_36930</name>
</gene>
<protein>
    <submittedName>
        <fullName evidence="1">Uncharacterized protein</fullName>
    </submittedName>
</protein>
<sequence length="211" mass="23263">MHNPPKGRPLFRHALLTGVLSFAVLGGTGCDRESSITGHMRVRHGEVWEDFPTPVSSVFLPDTVSNTTFSLGPVFTFCNSDDLSSEERRDDARGLCVYVGFDSFAKGRGPEEYVIDGAVQFPAKGYEPRSDVYFEPGPGHTSGLKEVWTRSFCPDAERDETTLQKLSGRLVLEENSEDRLRGHLELTIQGQTGGTCPGDAAEVNLDFDFRD</sequence>
<evidence type="ECO:0000313" key="1">
    <source>
        <dbReference type="EMBL" id="RKH55135.1"/>
    </source>
</evidence>
<dbReference type="PROSITE" id="PS51257">
    <property type="entry name" value="PROKAR_LIPOPROTEIN"/>
    <property type="match status" value="1"/>
</dbReference>
<reference evidence="2" key="1">
    <citation type="submission" date="2018-09" db="EMBL/GenBank/DDBJ databases">
        <authorList>
            <person name="Livingstone P.G."/>
            <person name="Whitworth D.E."/>
        </authorList>
    </citation>
    <scope>NUCLEOTIDE SEQUENCE [LARGE SCALE GENOMIC DNA]</scope>
    <source>
        <strain evidence="2">AB050A</strain>
    </source>
</reference>
<dbReference type="EMBL" id="RAWK01000348">
    <property type="protein sequence ID" value="RKH55135.1"/>
    <property type="molecule type" value="Genomic_DNA"/>
</dbReference>
<comment type="caution">
    <text evidence="1">The sequence shown here is derived from an EMBL/GenBank/DDBJ whole genome shotgun (WGS) entry which is preliminary data.</text>
</comment>
<accession>A0A3A8PN94</accession>
<name>A0A3A8PN94_9BACT</name>
<evidence type="ECO:0000313" key="2">
    <source>
        <dbReference type="Proteomes" id="UP000267003"/>
    </source>
</evidence>
<dbReference type="Proteomes" id="UP000267003">
    <property type="component" value="Unassembled WGS sequence"/>
</dbReference>
<keyword evidence="2" id="KW-1185">Reference proteome</keyword>
<organism evidence="1 2">
    <name type="scientific">Corallococcus aberystwythensis</name>
    <dbReference type="NCBI Taxonomy" id="2316722"/>
    <lineage>
        <taxon>Bacteria</taxon>
        <taxon>Pseudomonadati</taxon>
        <taxon>Myxococcota</taxon>
        <taxon>Myxococcia</taxon>
        <taxon>Myxococcales</taxon>
        <taxon>Cystobacterineae</taxon>
        <taxon>Myxococcaceae</taxon>
        <taxon>Corallococcus</taxon>
    </lineage>
</organism>
<proteinExistence type="predicted"/>
<dbReference type="OrthoDB" id="5509417at2"/>
<dbReference type="RefSeq" id="WP_120560073.1">
    <property type="nucleotide sequence ID" value="NZ_RAWK01000348.1"/>
</dbReference>